<feature type="transmembrane region" description="Helical" evidence="1">
    <location>
        <begin position="69"/>
        <end position="87"/>
    </location>
</feature>
<gene>
    <name evidence="2" type="ORF">HPDFL43_20302</name>
</gene>
<dbReference type="OrthoDB" id="370053at2"/>
<accession>A9CWV1</accession>
<feature type="transmembrane region" description="Helical" evidence="1">
    <location>
        <begin position="128"/>
        <end position="148"/>
    </location>
</feature>
<dbReference type="PANTHER" id="PTHR34821">
    <property type="entry name" value="INNER MEMBRANE PROTEIN YDCZ"/>
    <property type="match status" value="1"/>
</dbReference>
<keyword evidence="1" id="KW-0812">Transmembrane</keyword>
<dbReference type="HOGENOM" id="CLU_068878_1_2_5"/>
<reference evidence="2 3" key="1">
    <citation type="submission" date="2007-10" db="EMBL/GenBank/DDBJ databases">
        <authorList>
            <person name="Wagner-Dobler I."/>
            <person name="Ferriera S."/>
            <person name="Johnson J."/>
            <person name="Kravitz S."/>
            <person name="Beeson K."/>
            <person name="Sutton G."/>
            <person name="Rogers Y.-H."/>
            <person name="Friedman R."/>
            <person name="Frazier M."/>
            <person name="Venter J.C."/>
        </authorList>
    </citation>
    <scope>NUCLEOTIDE SEQUENCE [LARGE SCALE GENOMIC DNA]</scope>
    <source>
        <strain evidence="2 3">DFL-43</strain>
    </source>
</reference>
<dbReference type="EMBL" id="ABIA03000001">
    <property type="protein sequence ID" value="EDQ35573.1"/>
    <property type="molecule type" value="Genomic_DNA"/>
</dbReference>
<dbReference type="InterPro" id="IPR006750">
    <property type="entry name" value="YdcZ"/>
</dbReference>
<protein>
    <recommendedName>
        <fullName evidence="4">DMT family transporter</fullName>
    </recommendedName>
</protein>
<dbReference type="Proteomes" id="UP000004291">
    <property type="component" value="Chromosome"/>
</dbReference>
<dbReference type="Pfam" id="PF04657">
    <property type="entry name" value="DMT_YdcZ"/>
    <property type="match status" value="1"/>
</dbReference>
<evidence type="ECO:0000256" key="1">
    <source>
        <dbReference type="SAM" id="Phobius"/>
    </source>
</evidence>
<name>A9CWV1_HOEPD</name>
<keyword evidence="1" id="KW-1133">Transmembrane helix</keyword>
<keyword evidence="3" id="KW-1185">Reference proteome</keyword>
<evidence type="ECO:0000313" key="2">
    <source>
        <dbReference type="EMBL" id="EDQ35573.1"/>
    </source>
</evidence>
<comment type="caution">
    <text evidence="2">The sequence shown here is derived from an EMBL/GenBank/DDBJ whole genome shotgun (WGS) entry which is preliminary data.</text>
</comment>
<dbReference type="eggNOG" id="COG3238">
    <property type="taxonomic scope" value="Bacteria"/>
</dbReference>
<feature type="transmembrane region" description="Helical" evidence="1">
    <location>
        <begin position="35"/>
        <end position="57"/>
    </location>
</feature>
<keyword evidence="1" id="KW-0472">Membrane</keyword>
<dbReference type="PANTHER" id="PTHR34821:SF2">
    <property type="entry name" value="INNER MEMBRANE PROTEIN YDCZ"/>
    <property type="match status" value="1"/>
</dbReference>
<reference evidence="2 3" key="2">
    <citation type="submission" date="2012-06" db="EMBL/GenBank/DDBJ databases">
        <authorList>
            <person name="Fiebig A."/>
        </authorList>
    </citation>
    <scope>NUCLEOTIDE SEQUENCE [LARGE SCALE GENOMIC DNA]</scope>
    <source>
        <strain evidence="2 3">DFL-43</strain>
    </source>
</reference>
<evidence type="ECO:0000313" key="3">
    <source>
        <dbReference type="Proteomes" id="UP000004291"/>
    </source>
</evidence>
<dbReference type="GO" id="GO:0005886">
    <property type="term" value="C:plasma membrane"/>
    <property type="evidence" value="ECO:0007669"/>
    <property type="project" value="TreeGrafter"/>
</dbReference>
<organism evidence="2 3">
    <name type="scientific">Hoeflea phototrophica (strain DSM 17068 / NCIMB 14078 / DFL-43)</name>
    <dbReference type="NCBI Taxonomy" id="411684"/>
    <lineage>
        <taxon>Bacteria</taxon>
        <taxon>Pseudomonadati</taxon>
        <taxon>Pseudomonadota</taxon>
        <taxon>Alphaproteobacteria</taxon>
        <taxon>Hyphomicrobiales</taxon>
        <taxon>Rhizobiaceae</taxon>
        <taxon>Hoeflea</taxon>
    </lineage>
</organism>
<feature type="transmembrane region" description="Helical" evidence="1">
    <location>
        <begin position="93"/>
        <end position="116"/>
    </location>
</feature>
<sequence length="151" mass="15788">MGFSLLLVLAVMLGGVLVAAQGPLYARMASGLSANPLVAVFFAFASATLVLGACLLIGQVRLPEAKQVLALPWWVWLGGLFGAYQVMISAQAVPVLGVTLFLMLVMLGNMAGAVIFDHFGWFGLPRRPVSWPAVAGVGLMLAGVFVTVSRG</sequence>
<dbReference type="RefSeq" id="WP_007199804.1">
    <property type="nucleotide sequence ID" value="NZ_CM002917.1"/>
</dbReference>
<dbReference type="STRING" id="411684.HPDFL43_20302"/>
<proteinExistence type="predicted"/>
<dbReference type="AlphaFoldDB" id="A9CWV1"/>
<evidence type="ECO:0008006" key="4">
    <source>
        <dbReference type="Google" id="ProtNLM"/>
    </source>
</evidence>